<dbReference type="CDD" id="cd01700">
    <property type="entry name" value="PolY_Pol_V_umuC"/>
    <property type="match status" value="1"/>
</dbReference>
<evidence type="ECO:0000256" key="5">
    <source>
        <dbReference type="ARBA" id="ARBA00023236"/>
    </source>
</evidence>
<evidence type="ECO:0000256" key="1">
    <source>
        <dbReference type="ARBA" id="ARBA00010945"/>
    </source>
</evidence>
<dbReference type="SUPFAM" id="SSF100879">
    <property type="entry name" value="Lesion bypass DNA polymerase (Y-family), little finger domain"/>
    <property type="match status" value="1"/>
</dbReference>
<dbReference type="InterPro" id="IPR017961">
    <property type="entry name" value="DNA_pol_Y-fam_little_finger"/>
</dbReference>
<evidence type="ECO:0000256" key="2">
    <source>
        <dbReference type="ARBA" id="ARBA00022763"/>
    </source>
</evidence>
<evidence type="ECO:0000256" key="3">
    <source>
        <dbReference type="ARBA" id="ARBA00023199"/>
    </source>
</evidence>
<protein>
    <submittedName>
        <fullName evidence="7">DNA polymerase V</fullName>
    </submittedName>
</protein>
<keyword evidence="8" id="KW-1185">Reference proteome</keyword>
<gene>
    <name evidence="7" type="ORF">LX69_01859</name>
</gene>
<evidence type="ECO:0000313" key="7">
    <source>
        <dbReference type="EMBL" id="PZX16365.1"/>
    </source>
</evidence>
<comment type="caution">
    <text evidence="7">The sequence shown here is derived from an EMBL/GenBank/DDBJ whole genome shotgun (WGS) entry which is preliminary data.</text>
</comment>
<keyword evidence="4" id="KW-0234">DNA repair</keyword>
<organism evidence="7 8">
    <name type="scientific">Breznakibacter xylanolyticus</name>
    <dbReference type="NCBI Taxonomy" id="990"/>
    <lineage>
        <taxon>Bacteria</taxon>
        <taxon>Pseudomonadati</taxon>
        <taxon>Bacteroidota</taxon>
        <taxon>Bacteroidia</taxon>
        <taxon>Marinilabiliales</taxon>
        <taxon>Marinilabiliaceae</taxon>
        <taxon>Breznakibacter</taxon>
    </lineage>
</organism>
<accession>A0A2W7N7K0</accession>
<dbReference type="AlphaFoldDB" id="A0A2W7N7K0"/>
<dbReference type="Gene3D" id="3.30.1490.100">
    <property type="entry name" value="DNA polymerase, Y-family, little finger domain"/>
    <property type="match status" value="1"/>
</dbReference>
<comment type="similarity">
    <text evidence="1">Belongs to the DNA polymerase type-Y family.</text>
</comment>
<dbReference type="OrthoDB" id="9808813at2"/>
<proteinExistence type="inferred from homology"/>
<dbReference type="GO" id="GO:0005829">
    <property type="term" value="C:cytosol"/>
    <property type="evidence" value="ECO:0007669"/>
    <property type="project" value="TreeGrafter"/>
</dbReference>
<evidence type="ECO:0000313" key="8">
    <source>
        <dbReference type="Proteomes" id="UP000249239"/>
    </source>
</evidence>
<dbReference type="Gene3D" id="3.30.70.270">
    <property type="match status" value="1"/>
</dbReference>
<dbReference type="Pfam" id="PF13438">
    <property type="entry name" value="DUF4113"/>
    <property type="match status" value="1"/>
</dbReference>
<dbReference type="SUPFAM" id="SSF56672">
    <property type="entry name" value="DNA/RNA polymerases"/>
    <property type="match status" value="1"/>
</dbReference>
<dbReference type="PANTHER" id="PTHR11076:SF34">
    <property type="entry name" value="PROTEIN UMUC"/>
    <property type="match status" value="1"/>
</dbReference>
<dbReference type="GO" id="GO:0003684">
    <property type="term" value="F:damaged DNA binding"/>
    <property type="evidence" value="ECO:0007669"/>
    <property type="project" value="InterPro"/>
</dbReference>
<evidence type="ECO:0000259" key="6">
    <source>
        <dbReference type="PROSITE" id="PS50173"/>
    </source>
</evidence>
<keyword evidence="5" id="KW-0742">SOS response</keyword>
<dbReference type="InterPro" id="IPR025188">
    <property type="entry name" value="DUF4113"/>
</dbReference>
<evidence type="ECO:0000256" key="4">
    <source>
        <dbReference type="ARBA" id="ARBA00023204"/>
    </source>
</evidence>
<dbReference type="RefSeq" id="WP_111445719.1">
    <property type="nucleotide sequence ID" value="NZ_QKZK01000013.1"/>
</dbReference>
<keyword evidence="3" id="KW-0741">SOS mutagenesis</keyword>
<dbReference type="InterPro" id="IPR050116">
    <property type="entry name" value="DNA_polymerase-Y"/>
</dbReference>
<dbReference type="Proteomes" id="UP000249239">
    <property type="component" value="Unassembled WGS sequence"/>
</dbReference>
<dbReference type="InterPro" id="IPR036775">
    <property type="entry name" value="DNA_pol_Y-fam_lit_finger_sf"/>
</dbReference>
<dbReference type="GO" id="GO:0042276">
    <property type="term" value="P:error-prone translesion synthesis"/>
    <property type="evidence" value="ECO:0007669"/>
    <property type="project" value="TreeGrafter"/>
</dbReference>
<dbReference type="Pfam" id="PF00817">
    <property type="entry name" value="IMS"/>
    <property type="match status" value="1"/>
</dbReference>
<dbReference type="InterPro" id="IPR043128">
    <property type="entry name" value="Rev_trsase/Diguanyl_cyclase"/>
</dbReference>
<dbReference type="GO" id="GO:0009432">
    <property type="term" value="P:SOS response"/>
    <property type="evidence" value="ECO:0007669"/>
    <property type="project" value="UniProtKB-KW"/>
</dbReference>
<dbReference type="GO" id="GO:0003887">
    <property type="term" value="F:DNA-directed DNA polymerase activity"/>
    <property type="evidence" value="ECO:0007669"/>
    <property type="project" value="TreeGrafter"/>
</dbReference>
<dbReference type="InterPro" id="IPR001126">
    <property type="entry name" value="UmuC"/>
</dbReference>
<dbReference type="GO" id="GO:0006281">
    <property type="term" value="P:DNA repair"/>
    <property type="evidence" value="ECO:0007669"/>
    <property type="project" value="UniProtKB-KW"/>
</dbReference>
<dbReference type="EMBL" id="QKZK01000013">
    <property type="protein sequence ID" value="PZX16365.1"/>
    <property type="molecule type" value="Genomic_DNA"/>
</dbReference>
<dbReference type="InterPro" id="IPR043502">
    <property type="entry name" value="DNA/RNA_pol_sf"/>
</dbReference>
<dbReference type="PANTHER" id="PTHR11076">
    <property type="entry name" value="DNA REPAIR POLYMERASE UMUC / TRANSFERASE FAMILY MEMBER"/>
    <property type="match status" value="1"/>
</dbReference>
<dbReference type="Pfam" id="PF11799">
    <property type="entry name" value="IMS_C"/>
    <property type="match status" value="1"/>
</dbReference>
<keyword evidence="2" id="KW-0227">DNA damage</keyword>
<dbReference type="Gene3D" id="3.40.1170.60">
    <property type="match status" value="1"/>
</dbReference>
<reference evidence="7 8" key="1">
    <citation type="submission" date="2018-06" db="EMBL/GenBank/DDBJ databases">
        <title>Genomic Encyclopedia of Archaeal and Bacterial Type Strains, Phase II (KMG-II): from individual species to whole genera.</title>
        <authorList>
            <person name="Goeker M."/>
        </authorList>
    </citation>
    <scope>NUCLEOTIDE SEQUENCE [LARGE SCALE GENOMIC DNA]</scope>
    <source>
        <strain evidence="7 8">DSM 6779</strain>
    </source>
</reference>
<dbReference type="PROSITE" id="PS50173">
    <property type="entry name" value="UMUC"/>
    <property type="match status" value="1"/>
</dbReference>
<sequence>MIALVDCNNFYASCERLFRPDLKTKPIVVLSNNDGCVIARSNESKALGIPMGAPAHECIKLIREHDVQVFSSNYTLYGDISSRVMNVLSQFAPDMEIYSIDEAFLCFDGVTSSPEELGLQIRQTVMKWVGIPVSIGFAPTKTLAKAANRIAKKFPQLNNVFVIENEQQREKVLRWLPIEDVWGLGRQYSKRMAQMQVFKAWDFVNLSDAYVRKHFTVVGLRIKNELEGQRCFTFEGLPPAKKSIATTRSFGTMLTSLDDVKEAVVNHAVSCAAKLRRQRSCAMQLMVFIHTNGFRTDLPQYMRNKVVDLPTPTNNSSVLAKYAAALLESIFRDGYQYKKAGVVVLQLVPQNQVQLNLFDPLDIVKGNRLFEVVDKLNNSYGTGTVKLAAQGTGRSWKLKQERISKKYTTDWGDLLDIGK</sequence>
<name>A0A2W7N7K0_9BACT</name>
<feature type="domain" description="UmuC" evidence="6">
    <location>
        <begin position="2"/>
        <end position="185"/>
    </location>
</feature>